<comment type="caution">
    <text evidence="4">The sequence shown here is derived from an EMBL/GenBank/DDBJ whole genome shotgun (WGS) entry which is preliminary data.</text>
</comment>
<evidence type="ECO:0000313" key="4">
    <source>
        <dbReference type="EMBL" id="POF63855.1"/>
    </source>
</evidence>
<dbReference type="Pfam" id="PF21683">
    <property type="entry name" value="GpP-like_1st"/>
    <property type="match status" value="1"/>
</dbReference>
<dbReference type="InterPro" id="IPR049354">
    <property type="entry name" value="GpP-like_N"/>
</dbReference>
<reference evidence="4 5" key="1">
    <citation type="submission" date="2018-01" db="EMBL/GenBank/DDBJ databases">
        <title>Draft Genome Sequence of Komagataeibacter maltaceti LMG 1529, a Vinegar Producing Acetic Acid Bacterium Isolated from Malt Vinegar Brewery Acetifiers.</title>
        <authorList>
            <person name="Zhang Q."/>
            <person name="Hollensteiner J."/>
            <person name="Poehlein A."/>
            <person name="Daniel R."/>
        </authorList>
    </citation>
    <scope>NUCLEOTIDE SEQUENCE [LARGE SCALE GENOMIC DNA]</scope>
    <source>
        <strain evidence="4 5">LMG 1529</strain>
    </source>
</reference>
<name>A0A2S3W4Q8_9PROT</name>
<dbReference type="Gene3D" id="3.55.50.10">
    <property type="entry name" value="Baseplate protein-like domains"/>
    <property type="match status" value="1"/>
</dbReference>
<protein>
    <submittedName>
        <fullName evidence="4">Phage late control gene D protein</fullName>
    </submittedName>
</protein>
<dbReference type="PIRSF" id="PIRSF004440">
    <property type="entry name" value="GpP"/>
    <property type="match status" value="1"/>
</dbReference>
<dbReference type="InterPro" id="IPR026276">
    <property type="entry name" value="Baseplate_GpP"/>
</dbReference>
<gene>
    <name evidence="4" type="ORF">KMAL_03860</name>
</gene>
<dbReference type="InterPro" id="IPR053981">
    <property type="entry name" value="Gp44/GpP-like_2nd"/>
</dbReference>
<feature type="domain" description="Baseplate hub protein gp44/GpP-like second" evidence="3">
    <location>
        <begin position="108"/>
        <end position="194"/>
    </location>
</feature>
<feature type="domain" description="Baseplate hub protein gp44/GpP-like C-terminal" evidence="2">
    <location>
        <begin position="273"/>
        <end position="355"/>
    </location>
</feature>
<dbReference type="SUPFAM" id="SSF69279">
    <property type="entry name" value="Phage tail proteins"/>
    <property type="match status" value="2"/>
</dbReference>
<dbReference type="EMBL" id="POTC01000003">
    <property type="protein sequence ID" value="POF63855.1"/>
    <property type="molecule type" value="Genomic_DNA"/>
</dbReference>
<dbReference type="AlphaFoldDB" id="A0A2S3W4Q8"/>
<keyword evidence="5" id="KW-1185">Reference proteome</keyword>
<dbReference type="RefSeq" id="WP_146044133.1">
    <property type="nucleotide sequence ID" value="NZ_NKUE01000009.1"/>
</dbReference>
<sequence length="379" mass="41128">MTTTVMHVTANRRHHDPNQLRLVVGGKSYAGWQEQRVSCGVERMPRDFEVMATDKSPFDPSSITVEPGQEMRILLGDDPVITGYVDRVRLSVSGASHQMTISGRGQGQDLVDCSAILPTMAIGGSGLQADGIIRPLAQVFGIDVTVQGDISASGAVPQFNVNLGETPWDIIDRITRWAQLLCYEGADGNLVLSRVGQQSMSSGVQEGVNLEQADATFSMDGRFSDYFAFVQSVDQFSQIGVQGDVGHVTDTTVPRYRPRAIISEQTQNGQPIAMQRLNWEKARRIGQSQAIEVTVDSWRDSAGKLWTPNYLLPVNIPSLKIISQTLVIGEVEFSRGEDGTHAHMILMPPAAYEPEPSVLQAIDWQVAAALPSGGAGKPA</sequence>
<dbReference type="OrthoDB" id="9016931at2"/>
<dbReference type="Pfam" id="PF22255">
    <property type="entry name" value="Gp44-like_2nd"/>
    <property type="match status" value="1"/>
</dbReference>
<evidence type="ECO:0000259" key="2">
    <source>
        <dbReference type="Pfam" id="PF21929"/>
    </source>
</evidence>
<evidence type="ECO:0000259" key="1">
    <source>
        <dbReference type="Pfam" id="PF21683"/>
    </source>
</evidence>
<evidence type="ECO:0000259" key="3">
    <source>
        <dbReference type="Pfam" id="PF22255"/>
    </source>
</evidence>
<accession>A0A2S3W4Q8</accession>
<dbReference type="InterPro" id="IPR023399">
    <property type="entry name" value="Baseplate-like_2-layer_sand"/>
</dbReference>
<dbReference type="Gene3D" id="3.30.1920.10">
    <property type="entry name" value="Baseplate protein-like domains - 2 layer sandwich fold"/>
    <property type="match status" value="1"/>
</dbReference>
<proteinExistence type="predicted"/>
<dbReference type="Pfam" id="PF21929">
    <property type="entry name" value="GpP_4th"/>
    <property type="match status" value="1"/>
</dbReference>
<feature type="domain" description="Baseplate hub protein gp44-like N-terminal" evidence="1">
    <location>
        <begin position="20"/>
        <end position="104"/>
    </location>
</feature>
<organism evidence="4 5">
    <name type="scientific">Novacetimonas maltaceti</name>
    <dbReference type="NCBI Taxonomy" id="1203393"/>
    <lineage>
        <taxon>Bacteria</taxon>
        <taxon>Pseudomonadati</taxon>
        <taxon>Pseudomonadota</taxon>
        <taxon>Alphaproteobacteria</taxon>
        <taxon>Acetobacterales</taxon>
        <taxon>Acetobacteraceae</taxon>
        <taxon>Novacetimonas</taxon>
    </lineage>
</organism>
<dbReference type="InterPro" id="IPR053982">
    <property type="entry name" value="Gp44/GpP-like_C"/>
</dbReference>
<dbReference type="Proteomes" id="UP000237344">
    <property type="component" value="Unassembled WGS sequence"/>
</dbReference>
<dbReference type="Gene3D" id="2.30.300.10">
    <property type="entry name" value="Baseplate protein-like domain - beta roll fold"/>
    <property type="match status" value="1"/>
</dbReference>
<evidence type="ECO:0000313" key="5">
    <source>
        <dbReference type="Proteomes" id="UP000237344"/>
    </source>
</evidence>